<organism evidence="1">
    <name type="scientific">Arundo donax</name>
    <name type="common">Giant reed</name>
    <name type="synonym">Donax arundinaceus</name>
    <dbReference type="NCBI Taxonomy" id="35708"/>
    <lineage>
        <taxon>Eukaryota</taxon>
        <taxon>Viridiplantae</taxon>
        <taxon>Streptophyta</taxon>
        <taxon>Embryophyta</taxon>
        <taxon>Tracheophyta</taxon>
        <taxon>Spermatophyta</taxon>
        <taxon>Magnoliopsida</taxon>
        <taxon>Liliopsida</taxon>
        <taxon>Poales</taxon>
        <taxon>Poaceae</taxon>
        <taxon>PACMAD clade</taxon>
        <taxon>Arundinoideae</taxon>
        <taxon>Arundineae</taxon>
        <taxon>Arundo</taxon>
    </lineage>
</organism>
<reference evidence="1" key="1">
    <citation type="submission" date="2014-09" db="EMBL/GenBank/DDBJ databases">
        <authorList>
            <person name="Magalhaes I.L.F."/>
            <person name="Oliveira U."/>
            <person name="Santos F.R."/>
            <person name="Vidigal T.H.D.A."/>
            <person name="Brescovit A.D."/>
            <person name="Santos A.J."/>
        </authorList>
    </citation>
    <scope>NUCLEOTIDE SEQUENCE</scope>
    <source>
        <tissue evidence="1">Shoot tissue taken approximately 20 cm above the soil surface</tissue>
    </source>
</reference>
<proteinExistence type="predicted"/>
<dbReference type="AlphaFoldDB" id="A0A0A8YA84"/>
<name>A0A0A8YA84_ARUDO</name>
<sequence>MGRHNMCLHVKNCSHSLPFSHKGPLFPPICPQRKYAHVASR</sequence>
<evidence type="ECO:0000313" key="1">
    <source>
        <dbReference type="EMBL" id="JAD20272.1"/>
    </source>
</evidence>
<dbReference type="EMBL" id="GBRH01277623">
    <property type="protein sequence ID" value="JAD20272.1"/>
    <property type="molecule type" value="Transcribed_RNA"/>
</dbReference>
<reference evidence="1" key="2">
    <citation type="journal article" date="2015" name="Data Brief">
        <title>Shoot transcriptome of the giant reed, Arundo donax.</title>
        <authorList>
            <person name="Barrero R.A."/>
            <person name="Guerrero F.D."/>
            <person name="Moolhuijzen P."/>
            <person name="Goolsby J.A."/>
            <person name="Tidwell J."/>
            <person name="Bellgard S.E."/>
            <person name="Bellgard M.I."/>
        </authorList>
    </citation>
    <scope>NUCLEOTIDE SEQUENCE</scope>
    <source>
        <tissue evidence="1">Shoot tissue taken approximately 20 cm above the soil surface</tissue>
    </source>
</reference>
<protein>
    <submittedName>
        <fullName evidence="1">Uncharacterized protein</fullName>
    </submittedName>
</protein>
<accession>A0A0A8YA84</accession>